<dbReference type="GO" id="GO:0008233">
    <property type="term" value="F:peptidase activity"/>
    <property type="evidence" value="ECO:0007669"/>
    <property type="project" value="UniProtKB-KW"/>
</dbReference>
<keyword evidence="2" id="KW-0325">Glycoprotein</keyword>
<keyword evidence="1" id="KW-0732">Signal</keyword>
<dbReference type="Gene3D" id="3.50.30.30">
    <property type="match status" value="1"/>
</dbReference>
<organism evidence="5 6">
    <name type="scientific">Novilysobacter selenitireducens</name>
    <dbReference type="NCBI Taxonomy" id="2872639"/>
    <lineage>
        <taxon>Bacteria</taxon>
        <taxon>Pseudomonadati</taxon>
        <taxon>Pseudomonadota</taxon>
        <taxon>Gammaproteobacteria</taxon>
        <taxon>Lysobacterales</taxon>
        <taxon>Lysobacteraceae</taxon>
        <taxon>Novilysobacter</taxon>
    </lineage>
</organism>
<dbReference type="PANTHER" id="PTHR22702">
    <property type="entry name" value="PROTEASE-ASSOCIATED DOMAIN-CONTAINING PROTEIN"/>
    <property type="match status" value="1"/>
</dbReference>
<feature type="region of interest" description="Disordered" evidence="3">
    <location>
        <begin position="1"/>
        <end position="23"/>
    </location>
</feature>
<evidence type="ECO:0000259" key="4">
    <source>
        <dbReference type="Pfam" id="PF02225"/>
    </source>
</evidence>
<dbReference type="CDD" id="cd04818">
    <property type="entry name" value="PA_subtilisin_1"/>
    <property type="match status" value="1"/>
</dbReference>
<keyword evidence="6" id="KW-1185">Reference proteome</keyword>
<evidence type="ECO:0000256" key="1">
    <source>
        <dbReference type="ARBA" id="ARBA00022729"/>
    </source>
</evidence>
<sequence>MDPAGQGLNDPTPAAPVGGNPGTTIGEQRRIAYQFAADLWGAILESGPPVNVQASFQPLSCNATSGVLGSAGTTTVHRDFEGALLPGTWYGGALANALFGDDLDPATNEINSRFNANLGTPGCLEASGWYYGLDGNTPSGRINFLDVVMHEIGHGLGFQGFTSLASGAPFLGFPDVYGTNVRDNASGLAWNALDNAGRAAAAVGGQLVWTGANVTDQVPVALGPLVNLNTSGTLTANYEYGTAQFGPPATPANFSGNVVLVNDGSATPTFGCQASPAGAYAGQVAIVDRGACAFEIKVKFAEDAGATAVIVANNAAGVIGMAGDASVEATIPALMVSLADGSAIKAALPGVSVALGEVPGRLAGADTAGRARLYAPAALAQGSSFSHYDVSHSPNALMEPAISADLDSNLRLDLTPALYQDEGWSTNTGNAFMGSCDTFVPVLQEGGLVVGANVQAQNNVCLNYSDSKGEYVQCMTDYRNRLQEQGLLEQRFNGRIVSCAARTRF</sequence>
<dbReference type="Pfam" id="PF02225">
    <property type="entry name" value="PA"/>
    <property type="match status" value="1"/>
</dbReference>
<keyword evidence="5" id="KW-0645">Protease</keyword>
<evidence type="ECO:0000256" key="3">
    <source>
        <dbReference type="SAM" id="MobiDB-lite"/>
    </source>
</evidence>
<proteinExistence type="predicted"/>
<dbReference type="EMBL" id="JAINZW010000001">
    <property type="protein sequence ID" value="MBZ4038052.1"/>
    <property type="molecule type" value="Genomic_DNA"/>
</dbReference>
<protein>
    <submittedName>
        <fullName evidence="5">Serine protease</fullName>
    </submittedName>
</protein>
<feature type="domain" description="PA" evidence="4">
    <location>
        <begin position="257"/>
        <end position="344"/>
    </location>
</feature>
<name>A0ABS7T2F5_9GAMM</name>
<reference evidence="5 6" key="1">
    <citation type="submission" date="2021-09" db="EMBL/GenBank/DDBJ databases">
        <title>Lysobacter sp. 13A isolated from the river sediment.</title>
        <authorList>
            <person name="Liu H."/>
            <person name="Li S."/>
            <person name="Mao S."/>
        </authorList>
    </citation>
    <scope>NUCLEOTIDE SEQUENCE [LARGE SCALE GENOMIC DNA]</scope>
    <source>
        <strain evidence="5 6">13A</strain>
    </source>
</reference>
<dbReference type="SUPFAM" id="SSF52025">
    <property type="entry name" value="PA domain"/>
    <property type="match status" value="1"/>
</dbReference>
<evidence type="ECO:0000313" key="6">
    <source>
        <dbReference type="Proteomes" id="UP001430954"/>
    </source>
</evidence>
<evidence type="ECO:0000313" key="5">
    <source>
        <dbReference type="EMBL" id="MBZ4038052.1"/>
    </source>
</evidence>
<dbReference type="Proteomes" id="UP001430954">
    <property type="component" value="Unassembled WGS sequence"/>
</dbReference>
<evidence type="ECO:0000256" key="2">
    <source>
        <dbReference type="ARBA" id="ARBA00023180"/>
    </source>
</evidence>
<accession>A0ABS7T2F5</accession>
<dbReference type="InterPro" id="IPR003137">
    <property type="entry name" value="PA_domain"/>
</dbReference>
<comment type="caution">
    <text evidence="5">The sequence shown here is derived from an EMBL/GenBank/DDBJ whole genome shotgun (WGS) entry which is preliminary data.</text>
</comment>
<dbReference type="InterPro" id="IPR046450">
    <property type="entry name" value="PA_dom_sf"/>
</dbReference>
<dbReference type="GO" id="GO:0006508">
    <property type="term" value="P:proteolysis"/>
    <property type="evidence" value="ECO:0007669"/>
    <property type="project" value="UniProtKB-KW"/>
</dbReference>
<gene>
    <name evidence="5" type="ORF">K6753_00695</name>
</gene>
<keyword evidence="5" id="KW-0378">Hydrolase</keyword>
<dbReference type="PANTHER" id="PTHR22702:SF1">
    <property type="entry name" value="PROTEASE-ASSOCIATED DOMAIN-CONTAINING PROTEIN 1"/>
    <property type="match status" value="1"/>
</dbReference>